<feature type="domain" description="TonB-dependent receptor-like beta-barrel" evidence="14">
    <location>
        <begin position="240"/>
        <end position="711"/>
    </location>
</feature>
<keyword evidence="3 11" id="KW-1134">Transmembrane beta strand</keyword>
<evidence type="ECO:0000256" key="2">
    <source>
        <dbReference type="ARBA" id="ARBA00022448"/>
    </source>
</evidence>
<feature type="chain" id="PRO_5045628443" description="TonB-dependent receptor" evidence="13">
    <location>
        <begin position="34"/>
        <end position="758"/>
    </location>
</feature>
<sequence length="758" mass="83260">MIKSNKKQFQKTLLAMSVSMGCVIFAGSQQAMAQDLVLEEVIVTGQKRAQSIQDTAGSVSAISSSALEDQIITDFSQIQELTTGLTLDKADSRKQSIALRGITVDSNSTSAAPIDVYWNDTSVRTNVAFQSVYDIERMEILRGPQGTLQGRTSPGGAIHIYSKKPEFGVTDGRFQQTFSDNGGSNTQFAMNLPIESDVLAIRVAGIYDENEGQGIKNIYTGQDEMHRSSGGRIGIKLQPTDNFDATLSYDYVDTKHQQPEAVFGSLNGDGMTSGGFPAIDKEDRLAIGNTDVTTTTLNRIASLEMNYEFENHLLTSVTGVQNNKQNDWRDDNPAGTGGVDNNYFYNNVNSDYDTMTQELRFSNTNGEFWDYIVGAYYDKNDAQTFSKKYLKYEPFVNGLVADTQIPIISETYAIFTHNTLHFTDSTDLEIGLRYQDGTRDQKASTEAQGGTIVLVPEEFEVKDYDALTGTLRLSHHLTEDVMLYGAYNRAYRPGGITVTPDALNTDDLLFDEELSDTFEIGAKTTLMDGRMQLNGSAFYQMFDGFQAYNDSVRWINENGDPDNVKGGVTFNGDATVIGFEGDFNFVATEGWFIGGNMSIVEATFDEGAEGPCSDDTGFAVGAVTGSVAQCDVSGNKLAPEPLWSVSLNSEYSFAVGDFGDMYVRGLYKYQGERKYELLEDGDIGAYGIFNLYTGIRAADGQWDVSVWAKNLTDEAQLARSSAPEFTAGAVGNVETDYRKAVMIPERTIGLSFAYNFEI</sequence>
<keyword evidence="6" id="KW-0408">Iron</keyword>
<proteinExistence type="inferred from homology"/>
<dbReference type="RefSeq" id="WP_237443324.1">
    <property type="nucleotide sequence ID" value="NZ_CAKLPX010000001.1"/>
</dbReference>
<dbReference type="Proteomes" id="UP000838100">
    <property type="component" value="Unassembled WGS sequence"/>
</dbReference>
<evidence type="ECO:0000256" key="4">
    <source>
        <dbReference type="ARBA" id="ARBA00022496"/>
    </source>
</evidence>
<dbReference type="PROSITE" id="PS52016">
    <property type="entry name" value="TONB_DEPENDENT_REC_3"/>
    <property type="match status" value="1"/>
</dbReference>
<comment type="subcellular location">
    <subcellularLocation>
        <location evidence="1 11">Cell outer membrane</location>
        <topology evidence="1 11">Multi-pass membrane protein</topology>
    </subcellularLocation>
</comment>
<organism evidence="16 17">
    <name type="scientific">Sinobacterium norvegicum</name>
    <dbReference type="NCBI Taxonomy" id="1641715"/>
    <lineage>
        <taxon>Bacteria</taxon>
        <taxon>Pseudomonadati</taxon>
        <taxon>Pseudomonadota</taxon>
        <taxon>Gammaproteobacteria</taxon>
        <taxon>Cellvibrionales</taxon>
        <taxon>Spongiibacteraceae</taxon>
        <taxon>Sinobacterium</taxon>
    </lineage>
</organism>
<evidence type="ECO:0000256" key="1">
    <source>
        <dbReference type="ARBA" id="ARBA00004571"/>
    </source>
</evidence>
<dbReference type="InterPro" id="IPR036942">
    <property type="entry name" value="Beta-barrel_TonB_sf"/>
</dbReference>
<reference evidence="16" key="1">
    <citation type="submission" date="2021-12" db="EMBL/GenBank/DDBJ databases">
        <authorList>
            <person name="Rodrigo-Torres L."/>
            <person name="Arahal R. D."/>
            <person name="Lucena T."/>
        </authorList>
    </citation>
    <scope>NUCLEOTIDE SEQUENCE</scope>
    <source>
        <strain evidence="16">CECT 8267</strain>
    </source>
</reference>
<keyword evidence="10 11" id="KW-0998">Cell outer membrane</keyword>
<evidence type="ECO:0000256" key="5">
    <source>
        <dbReference type="ARBA" id="ARBA00022692"/>
    </source>
</evidence>
<evidence type="ECO:0000256" key="6">
    <source>
        <dbReference type="ARBA" id="ARBA00023004"/>
    </source>
</evidence>
<evidence type="ECO:0008006" key="18">
    <source>
        <dbReference type="Google" id="ProtNLM"/>
    </source>
</evidence>
<comment type="caution">
    <text evidence="16">The sequence shown here is derived from an EMBL/GenBank/DDBJ whole genome shotgun (WGS) entry which is preliminary data.</text>
</comment>
<name>A0ABN8EHI9_9GAMM</name>
<evidence type="ECO:0000259" key="15">
    <source>
        <dbReference type="Pfam" id="PF07715"/>
    </source>
</evidence>
<dbReference type="InterPro" id="IPR000531">
    <property type="entry name" value="Beta-barrel_TonB"/>
</dbReference>
<evidence type="ECO:0000313" key="16">
    <source>
        <dbReference type="EMBL" id="CAH0990645.1"/>
    </source>
</evidence>
<dbReference type="EMBL" id="CAKLPX010000001">
    <property type="protein sequence ID" value="CAH0990645.1"/>
    <property type="molecule type" value="Genomic_DNA"/>
</dbReference>
<evidence type="ECO:0000259" key="14">
    <source>
        <dbReference type="Pfam" id="PF00593"/>
    </source>
</evidence>
<accession>A0ABN8EHI9</accession>
<dbReference type="InterPro" id="IPR012910">
    <property type="entry name" value="Plug_dom"/>
</dbReference>
<keyword evidence="7" id="KW-0406">Ion transport</keyword>
<evidence type="ECO:0000256" key="9">
    <source>
        <dbReference type="ARBA" id="ARBA00023136"/>
    </source>
</evidence>
<keyword evidence="13" id="KW-0732">Signal</keyword>
<keyword evidence="5 11" id="KW-0812">Transmembrane</keyword>
<gene>
    <name evidence="16" type="ORF">SIN8267_00739</name>
</gene>
<dbReference type="Pfam" id="PF07715">
    <property type="entry name" value="Plug"/>
    <property type="match status" value="1"/>
</dbReference>
<keyword evidence="4" id="KW-0410">Iron transport</keyword>
<evidence type="ECO:0000256" key="8">
    <source>
        <dbReference type="ARBA" id="ARBA00023077"/>
    </source>
</evidence>
<evidence type="ECO:0000256" key="7">
    <source>
        <dbReference type="ARBA" id="ARBA00023065"/>
    </source>
</evidence>
<keyword evidence="8 12" id="KW-0798">TonB box</keyword>
<dbReference type="SUPFAM" id="SSF56935">
    <property type="entry name" value="Porins"/>
    <property type="match status" value="1"/>
</dbReference>
<comment type="similarity">
    <text evidence="11 12">Belongs to the TonB-dependent receptor family.</text>
</comment>
<protein>
    <recommendedName>
        <fullName evidence="18">TonB-dependent receptor</fullName>
    </recommendedName>
</protein>
<dbReference type="PANTHER" id="PTHR32552:SF81">
    <property type="entry name" value="TONB-DEPENDENT OUTER MEMBRANE RECEPTOR"/>
    <property type="match status" value="1"/>
</dbReference>
<feature type="signal peptide" evidence="13">
    <location>
        <begin position="1"/>
        <end position="33"/>
    </location>
</feature>
<evidence type="ECO:0000256" key="3">
    <source>
        <dbReference type="ARBA" id="ARBA00022452"/>
    </source>
</evidence>
<dbReference type="Pfam" id="PF00593">
    <property type="entry name" value="TonB_dep_Rec_b-barrel"/>
    <property type="match status" value="1"/>
</dbReference>
<keyword evidence="2 11" id="KW-0813">Transport</keyword>
<keyword evidence="9 11" id="KW-0472">Membrane</keyword>
<evidence type="ECO:0000256" key="12">
    <source>
        <dbReference type="RuleBase" id="RU003357"/>
    </source>
</evidence>
<dbReference type="InterPro" id="IPR039426">
    <property type="entry name" value="TonB-dep_rcpt-like"/>
</dbReference>
<dbReference type="PANTHER" id="PTHR32552">
    <property type="entry name" value="FERRICHROME IRON RECEPTOR-RELATED"/>
    <property type="match status" value="1"/>
</dbReference>
<dbReference type="Gene3D" id="2.40.170.20">
    <property type="entry name" value="TonB-dependent receptor, beta-barrel domain"/>
    <property type="match status" value="1"/>
</dbReference>
<feature type="domain" description="TonB-dependent receptor plug" evidence="15">
    <location>
        <begin position="52"/>
        <end position="157"/>
    </location>
</feature>
<evidence type="ECO:0000256" key="11">
    <source>
        <dbReference type="PROSITE-ProRule" id="PRU01360"/>
    </source>
</evidence>
<dbReference type="PROSITE" id="PS51257">
    <property type="entry name" value="PROKAR_LIPOPROTEIN"/>
    <property type="match status" value="1"/>
</dbReference>
<evidence type="ECO:0000256" key="13">
    <source>
        <dbReference type="SAM" id="SignalP"/>
    </source>
</evidence>
<evidence type="ECO:0000256" key="10">
    <source>
        <dbReference type="ARBA" id="ARBA00023237"/>
    </source>
</evidence>
<keyword evidence="17" id="KW-1185">Reference proteome</keyword>
<evidence type="ECO:0000313" key="17">
    <source>
        <dbReference type="Proteomes" id="UP000838100"/>
    </source>
</evidence>